<dbReference type="Proteomes" id="UP001172721">
    <property type="component" value="Unassembled WGS sequence"/>
</dbReference>
<keyword evidence="1" id="KW-0812">Transmembrane</keyword>
<evidence type="ECO:0000256" key="1">
    <source>
        <dbReference type="SAM" id="Phobius"/>
    </source>
</evidence>
<reference evidence="2" key="1">
    <citation type="submission" date="2023-07" db="EMBL/GenBank/DDBJ databases">
        <title>Fictibacillus sp. isolated from freshwater pond.</title>
        <authorList>
            <person name="Kirdat K."/>
            <person name="Bhat A."/>
            <person name="Mourya A."/>
            <person name="Yadav A."/>
        </authorList>
    </citation>
    <scope>NUCLEOTIDE SEQUENCE</scope>
    <source>
        <strain evidence="2">NE201</strain>
    </source>
</reference>
<keyword evidence="3" id="KW-1185">Reference proteome</keyword>
<dbReference type="Pfam" id="PF14079">
    <property type="entry name" value="DUF4260"/>
    <property type="match status" value="1"/>
</dbReference>
<feature type="transmembrane region" description="Helical" evidence="1">
    <location>
        <begin position="12"/>
        <end position="37"/>
    </location>
</feature>
<keyword evidence="1" id="KW-1133">Transmembrane helix</keyword>
<evidence type="ECO:0000313" key="2">
    <source>
        <dbReference type="EMBL" id="MDN4524055.1"/>
    </source>
</evidence>
<comment type="caution">
    <text evidence="2">The sequence shown here is derived from an EMBL/GenBank/DDBJ whole genome shotgun (WGS) entry which is preliminary data.</text>
</comment>
<protein>
    <submittedName>
        <fullName evidence="2">DUF4260 domain-containing protein</fullName>
    </submittedName>
</protein>
<sequence length="116" mass="13540">MKKTLQAESLLFLILTLLLYFYHFHFSIVWFFVLLFVPDFSMLGYSVNPRMGSITYNFFHTYLLPLLLGIVGMIVKMDAFIMIGLIWAAHIAMDRTLGYGLKSEHSFKETHLQLLK</sequence>
<keyword evidence="1" id="KW-0472">Membrane</keyword>
<proteinExistence type="predicted"/>
<dbReference type="EMBL" id="JAUHTR010000002">
    <property type="protein sequence ID" value="MDN4524055.1"/>
    <property type="molecule type" value="Genomic_DNA"/>
</dbReference>
<gene>
    <name evidence="2" type="ORF">QYB97_06195</name>
</gene>
<organism evidence="2 3">
    <name type="scientific">Fictibacillus fluitans</name>
    <dbReference type="NCBI Taxonomy" id="3058422"/>
    <lineage>
        <taxon>Bacteria</taxon>
        <taxon>Bacillati</taxon>
        <taxon>Bacillota</taxon>
        <taxon>Bacilli</taxon>
        <taxon>Bacillales</taxon>
        <taxon>Fictibacillaceae</taxon>
        <taxon>Fictibacillus</taxon>
    </lineage>
</organism>
<accession>A0ABT8HTE5</accession>
<name>A0ABT8HTE5_9BACL</name>
<dbReference type="RefSeq" id="WP_301165108.1">
    <property type="nucleotide sequence ID" value="NZ_JAUHTR010000002.1"/>
</dbReference>
<evidence type="ECO:0000313" key="3">
    <source>
        <dbReference type="Proteomes" id="UP001172721"/>
    </source>
</evidence>
<dbReference type="InterPro" id="IPR025356">
    <property type="entry name" value="DUF4260"/>
</dbReference>